<evidence type="ECO:0000256" key="1">
    <source>
        <dbReference type="SAM" id="MobiDB-lite"/>
    </source>
</evidence>
<evidence type="ECO:0000313" key="3">
    <source>
        <dbReference type="Proteomes" id="UP000320876"/>
    </source>
</evidence>
<proteinExistence type="predicted"/>
<dbReference type="Gene3D" id="3.40.50.12780">
    <property type="entry name" value="N-terminal domain of ligase-like"/>
    <property type="match status" value="1"/>
</dbReference>
<feature type="compositionally biased region" description="Low complexity" evidence="1">
    <location>
        <begin position="78"/>
        <end position="88"/>
    </location>
</feature>
<dbReference type="InterPro" id="IPR053158">
    <property type="entry name" value="CapK_Type1_Caps_Biosynth"/>
</dbReference>
<keyword evidence="2" id="KW-0436">Ligase</keyword>
<protein>
    <submittedName>
        <fullName evidence="2">Phenylacetate-coenzyme A ligase PaaK-like adenylate-forming protein</fullName>
    </submittedName>
</protein>
<dbReference type="PANTHER" id="PTHR36932:SF1">
    <property type="entry name" value="CAPSULAR POLYSACCHARIDE BIOSYNTHESIS PROTEIN"/>
    <property type="match status" value="1"/>
</dbReference>
<dbReference type="RefSeq" id="WP_170220691.1">
    <property type="nucleotide sequence ID" value="NZ_VFML01000001.1"/>
</dbReference>
<keyword evidence="3" id="KW-1185">Reference proteome</keyword>
<dbReference type="Proteomes" id="UP000320876">
    <property type="component" value="Unassembled WGS sequence"/>
</dbReference>
<comment type="caution">
    <text evidence="2">The sequence shown here is derived from an EMBL/GenBank/DDBJ whole genome shotgun (WGS) entry which is preliminary data.</text>
</comment>
<dbReference type="PANTHER" id="PTHR36932">
    <property type="entry name" value="CAPSULAR POLYSACCHARIDE BIOSYNTHESIS PROTEIN"/>
    <property type="match status" value="1"/>
</dbReference>
<reference evidence="2 3" key="1">
    <citation type="submission" date="2019-06" db="EMBL/GenBank/DDBJ databases">
        <title>Sequencing the genomes of 1000 actinobacteria strains.</title>
        <authorList>
            <person name="Klenk H.-P."/>
        </authorList>
    </citation>
    <scope>NUCLEOTIDE SEQUENCE [LARGE SCALE GENOMIC DNA]</scope>
    <source>
        <strain evidence="2 3">DSM 45679</strain>
    </source>
</reference>
<accession>A0A542DDD3</accession>
<dbReference type="SUPFAM" id="SSF56801">
    <property type="entry name" value="Acetyl-CoA synthetase-like"/>
    <property type="match status" value="1"/>
</dbReference>
<name>A0A542DDD3_AMYCI</name>
<dbReference type="InterPro" id="IPR042099">
    <property type="entry name" value="ANL_N_sf"/>
</dbReference>
<dbReference type="EMBL" id="VFML01000001">
    <property type="protein sequence ID" value="TQJ01075.1"/>
    <property type="molecule type" value="Genomic_DNA"/>
</dbReference>
<dbReference type="GO" id="GO:0016874">
    <property type="term" value="F:ligase activity"/>
    <property type="evidence" value="ECO:0007669"/>
    <property type="project" value="UniProtKB-KW"/>
</dbReference>
<evidence type="ECO:0000313" key="2">
    <source>
        <dbReference type="EMBL" id="TQJ01075.1"/>
    </source>
</evidence>
<sequence>MAGAATGSETVESVRDVHRMHEDWSGRTTGVDAVVRHARAQVPFYRRMPGDELGTFPIVDRATHSLRPDDFRAARPAGSRTLTSSGTSGSPLRVAVDDAAWYGVNYHFFAQIAQLAGIARDEFTTGHLGVLFVSNKAGRGSFVKPLPSLNSALYARLQLRAAGDIVRVYDRLRAKILYGKPTYLLDLRAALLGHGLGRPPWSPRLLLVSGEPLHSDDRARLADYFDAPVVDALASTEGGLIAAGTVHGEGYEVFSDNVRLEVRTDAGDVGESGTGELVLTNLLYRDTVFLRYRTGDHAELYTGSDGTQSLVRLWGREPEVVRLRTGALPSESITNRLGLLPGLRDFQLVSTAEPAVLRWAPDAAVDDPGTLPAALRAAVGELFPHEEITLEQCDRITPLGGKKRRYV</sequence>
<organism evidence="2 3">
    <name type="scientific">Amycolatopsis cihanbeyliensis</name>
    <dbReference type="NCBI Taxonomy" id="1128664"/>
    <lineage>
        <taxon>Bacteria</taxon>
        <taxon>Bacillati</taxon>
        <taxon>Actinomycetota</taxon>
        <taxon>Actinomycetes</taxon>
        <taxon>Pseudonocardiales</taxon>
        <taxon>Pseudonocardiaceae</taxon>
        <taxon>Amycolatopsis</taxon>
    </lineage>
</organism>
<gene>
    <name evidence="2" type="ORF">FB471_0739</name>
</gene>
<feature type="region of interest" description="Disordered" evidence="1">
    <location>
        <begin position="69"/>
        <end position="88"/>
    </location>
</feature>
<dbReference type="AlphaFoldDB" id="A0A542DDD3"/>